<dbReference type="EMBL" id="JACGWJ010001356">
    <property type="protein sequence ID" value="KAL0282887.1"/>
    <property type="molecule type" value="Genomic_DNA"/>
</dbReference>
<evidence type="ECO:0000256" key="1">
    <source>
        <dbReference type="SAM" id="MobiDB-lite"/>
    </source>
</evidence>
<organism evidence="3">
    <name type="scientific">Sesamum radiatum</name>
    <name type="common">Black benniseed</name>
    <dbReference type="NCBI Taxonomy" id="300843"/>
    <lineage>
        <taxon>Eukaryota</taxon>
        <taxon>Viridiplantae</taxon>
        <taxon>Streptophyta</taxon>
        <taxon>Embryophyta</taxon>
        <taxon>Tracheophyta</taxon>
        <taxon>Spermatophyta</taxon>
        <taxon>Magnoliopsida</taxon>
        <taxon>eudicotyledons</taxon>
        <taxon>Gunneridae</taxon>
        <taxon>Pentapetalae</taxon>
        <taxon>asterids</taxon>
        <taxon>lamiids</taxon>
        <taxon>Lamiales</taxon>
        <taxon>Pedaliaceae</taxon>
        <taxon>Sesamum</taxon>
    </lineage>
</organism>
<comment type="caution">
    <text evidence="3">The sequence shown here is derived from an EMBL/GenBank/DDBJ whole genome shotgun (WGS) entry which is preliminary data.</text>
</comment>
<reference evidence="3" key="2">
    <citation type="journal article" date="2024" name="Plant">
        <title>Genomic evolution and insights into agronomic trait innovations of Sesamum species.</title>
        <authorList>
            <person name="Miao H."/>
            <person name="Wang L."/>
            <person name="Qu L."/>
            <person name="Liu H."/>
            <person name="Sun Y."/>
            <person name="Le M."/>
            <person name="Wang Q."/>
            <person name="Wei S."/>
            <person name="Zheng Y."/>
            <person name="Lin W."/>
            <person name="Duan Y."/>
            <person name="Cao H."/>
            <person name="Xiong S."/>
            <person name="Wang X."/>
            <person name="Wei L."/>
            <person name="Li C."/>
            <person name="Ma Q."/>
            <person name="Ju M."/>
            <person name="Zhao R."/>
            <person name="Li G."/>
            <person name="Mu C."/>
            <person name="Tian Q."/>
            <person name="Mei H."/>
            <person name="Zhang T."/>
            <person name="Gao T."/>
            <person name="Zhang H."/>
        </authorList>
    </citation>
    <scope>NUCLEOTIDE SEQUENCE</scope>
    <source>
        <strain evidence="3">G02</strain>
    </source>
</reference>
<dbReference type="PANTHER" id="PTHR31286">
    <property type="entry name" value="GLYCINE-RICH CELL WALL STRUCTURAL PROTEIN 1.8-LIKE"/>
    <property type="match status" value="1"/>
</dbReference>
<feature type="compositionally biased region" description="Acidic residues" evidence="1">
    <location>
        <begin position="27"/>
        <end position="37"/>
    </location>
</feature>
<reference evidence="3" key="1">
    <citation type="submission" date="2020-06" db="EMBL/GenBank/DDBJ databases">
        <authorList>
            <person name="Li T."/>
            <person name="Hu X."/>
            <person name="Zhang T."/>
            <person name="Song X."/>
            <person name="Zhang H."/>
            <person name="Dai N."/>
            <person name="Sheng W."/>
            <person name="Hou X."/>
            <person name="Wei L."/>
        </authorList>
    </citation>
    <scope>NUCLEOTIDE SEQUENCE</scope>
    <source>
        <strain evidence="3">G02</strain>
        <tissue evidence="3">Leaf</tissue>
    </source>
</reference>
<protein>
    <recommendedName>
        <fullName evidence="2">DUF4283 domain-containing protein</fullName>
    </recommendedName>
</protein>
<feature type="domain" description="DUF4283" evidence="2">
    <location>
        <begin position="197"/>
        <end position="275"/>
    </location>
</feature>
<feature type="compositionally biased region" description="Low complexity" evidence="1">
    <location>
        <begin position="1"/>
        <end position="17"/>
    </location>
</feature>
<dbReference type="InterPro" id="IPR025558">
    <property type="entry name" value="DUF4283"/>
</dbReference>
<feature type="region of interest" description="Disordered" evidence="1">
    <location>
        <begin position="441"/>
        <end position="461"/>
    </location>
</feature>
<dbReference type="PANTHER" id="PTHR31286:SF99">
    <property type="entry name" value="DUF4283 DOMAIN-CONTAINING PROTEIN"/>
    <property type="match status" value="1"/>
</dbReference>
<name>A0AAW2ILN8_SESRA</name>
<accession>A0AAW2ILN8</accession>
<dbReference type="AlphaFoldDB" id="A0AAW2ILN8"/>
<dbReference type="InterPro" id="IPR040256">
    <property type="entry name" value="At4g02000-like"/>
</dbReference>
<dbReference type="Pfam" id="PF14111">
    <property type="entry name" value="DUF4283"/>
    <property type="match status" value="1"/>
</dbReference>
<feature type="compositionally biased region" description="Polar residues" evidence="1">
    <location>
        <begin position="449"/>
        <end position="461"/>
    </location>
</feature>
<gene>
    <name evidence="3" type="ORF">Sradi_7248900</name>
</gene>
<proteinExistence type="predicted"/>
<evidence type="ECO:0000259" key="2">
    <source>
        <dbReference type="Pfam" id="PF14111"/>
    </source>
</evidence>
<feature type="region of interest" description="Disordered" evidence="1">
    <location>
        <begin position="1"/>
        <end position="54"/>
    </location>
</feature>
<sequence>MSNNSLSSLSHTTHTHNPYTHIRIPNDEIDDADDDADVNVGVETHGSTGSEATVGDKSEKLVPDFNKEFDFNEFYELAMRVLNGDSASMENLISLKERWQSKFHTPIDNPKSAKLKSVADREENPVEGSSNYNLSPSIESAQEIFIGKVKLQSNHVDNIADAFLQSSRKTLYFVPPSKEKGEIIIRPSPAIVEKGSQRWQATAVGYFLGKKPYFPILESFARANWKELQQVSATSSGFFFFRFKNKAAMENVIEGGPWLVQGQPIVLQCWEPGMSLRRQKHTRIPVWVRLKHLPMEYWTEEGLSTVASGVVMHPMLRDGKEFPTRIDVEYEWLPQRCKQCCSLGHIAQACPENKKVPHGAPVTVFVKKQNTTSEVKKRELETEKRIQNNYPKPTAAIPITDIQSERTEADKSHNTKGKDIILYNTFELLNAEYANSVLEINGDDDRISSGPNASSPQLGDT</sequence>
<evidence type="ECO:0000313" key="3">
    <source>
        <dbReference type="EMBL" id="KAL0282887.1"/>
    </source>
</evidence>